<evidence type="ECO:0000256" key="2">
    <source>
        <dbReference type="ARBA" id="ARBA00022908"/>
    </source>
</evidence>
<feature type="domain" description="Tyr recombinase" evidence="6">
    <location>
        <begin position="173"/>
        <end position="366"/>
    </location>
</feature>
<dbReference type="InterPro" id="IPR011010">
    <property type="entry name" value="DNA_brk_join_enz"/>
</dbReference>
<keyword evidence="2" id="KW-0229">DNA integration</keyword>
<dbReference type="CDD" id="cd00796">
    <property type="entry name" value="INT_Rci_Hp1_C"/>
    <property type="match status" value="1"/>
</dbReference>
<dbReference type="Gene3D" id="1.10.443.10">
    <property type="entry name" value="Intergrase catalytic core"/>
    <property type="match status" value="1"/>
</dbReference>
<feature type="domain" description="Core-binding (CB)" evidence="7">
    <location>
        <begin position="67"/>
        <end position="152"/>
    </location>
</feature>
<evidence type="ECO:0000313" key="9">
    <source>
        <dbReference type="Proteomes" id="UP000576603"/>
    </source>
</evidence>
<comment type="caution">
    <text evidence="8">The sequence shown here is derived from an EMBL/GenBank/DDBJ whole genome shotgun (WGS) entry which is preliminary data.</text>
</comment>
<dbReference type="EMBL" id="JACHNL010000002">
    <property type="protein sequence ID" value="MBB4722677.1"/>
    <property type="molecule type" value="Genomic_DNA"/>
</dbReference>
<keyword evidence="4" id="KW-0233">DNA recombination</keyword>
<dbReference type="InterPro" id="IPR044068">
    <property type="entry name" value="CB"/>
</dbReference>
<dbReference type="RefSeq" id="WP_260222284.1">
    <property type="nucleotide sequence ID" value="NZ_JACHNK010000002.1"/>
</dbReference>
<keyword evidence="3 5" id="KW-0238">DNA-binding</keyword>
<accession>A0AAW3U0V1</accession>
<dbReference type="GO" id="GO:0003677">
    <property type="term" value="F:DNA binding"/>
    <property type="evidence" value="ECO:0007669"/>
    <property type="project" value="UniProtKB-UniRule"/>
</dbReference>
<sequence>MIDVQVEKRRERLSAGTRDKNLALRKEQNIIDALRDDPEVTTLELKRILRGERLAAIQDRRSEDRAWTLKEACDKCLKDREDGGWGAASSNDTYATNCRMIQKFLGADTPVAFIDQEKIRDLADHLLDEEENAPATVNRKLFALMHVLAYAKQHKQYPKELPKWKPHKEGDNARQFVLTAEDERVIFDAIAKLDDRPDNPLGGNQVSRDAADFVDCFTFLADVGCRFSQALKVRWRDIDWDLMPGVVGIKFWRKGEQKGGRVRTIPCTSRVVDVLKRRRALGGDGPFSGLRRQRGTELWNMAKARTNLAREEECVPHCLRHTCATRLLARTGDLKLVQEWLGHTKIETTAAIYAKVLVDTKVRALSALQDGWNGASPIPDVGTIQDCNLSQHRDDPTVTQ</sequence>
<evidence type="ECO:0000256" key="3">
    <source>
        <dbReference type="ARBA" id="ARBA00023125"/>
    </source>
</evidence>
<protein>
    <submittedName>
        <fullName evidence="8">Integrase</fullName>
    </submittedName>
</protein>
<dbReference type="InterPro" id="IPR002104">
    <property type="entry name" value="Integrase_catalytic"/>
</dbReference>
<evidence type="ECO:0000259" key="6">
    <source>
        <dbReference type="PROSITE" id="PS51898"/>
    </source>
</evidence>
<organism evidence="8 9">
    <name type="scientific">Xanthomonas euvesicatoria</name>
    <dbReference type="NCBI Taxonomy" id="456327"/>
    <lineage>
        <taxon>Bacteria</taxon>
        <taxon>Pseudomonadati</taxon>
        <taxon>Pseudomonadota</taxon>
        <taxon>Gammaproteobacteria</taxon>
        <taxon>Lysobacterales</taxon>
        <taxon>Lysobacteraceae</taxon>
        <taxon>Xanthomonas</taxon>
    </lineage>
</organism>
<gene>
    <name evidence="8" type="ORF">FHY32_000995</name>
</gene>
<dbReference type="InterPro" id="IPR010998">
    <property type="entry name" value="Integrase_recombinase_N"/>
</dbReference>
<evidence type="ECO:0000256" key="5">
    <source>
        <dbReference type="PROSITE-ProRule" id="PRU01248"/>
    </source>
</evidence>
<dbReference type="GO" id="GO:0015074">
    <property type="term" value="P:DNA integration"/>
    <property type="evidence" value="ECO:0007669"/>
    <property type="project" value="UniProtKB-KW"/>
</dbReference>
<dbReference type="AlphaFoldDB" id="A0AAW3U0V1"/>
<comment type="similarity">
    <text evidence="1">Belongs to the 'phage' integrase family.</text>
</comment>
<dbReference type="SUPFAM" id="SSF56349">
    <property type="entry name" value="DNA breaking-rejoining enzymes"/>
    <property type="match status" value="1"/>
</dbReference>
<dbReference type="PROSITE" id="PS51898">
    <property type="entry name" value="TYR_RECOMBINASE"/>
    <property type="match status" value="1"/>
</dbReference>
<proteinExistence type="inferred from homology"/>
<name>A0AAW3U0V1_XANEU</name>
<dbReference type="PANTHER" id="PTHR30349:SF41">
    <property type="entry name" value="INTEGRASE_RECOMBINASE PROTEIN MJ0367-RELATED"/>
    <property type="match status" value="1"/>
</dbReference>
<dbReference type="GO" id="GO:0006310">
    <property type="term" value="P:DNA recombination"/>
    <property type="evidence" value="ECO:0007669"/>
    <property type="project" value="UniProtKB-KW"/>
</dbReference>
<dbReference type="Proteomes" id="UP000576603">
    <property type="component" value="Unassembled WGS sequence"/>
</dbReference>
<evidence type="ECO:0000259" key="7">
    <source>
        <dbReference type="PROSITE" id="PS51900"/>
    </source>
</evidence>
<dbReference type="Pfam" id="PF00589">
    <property type="entry name" value="Phage_integrase"/>
    <property type="match status" value="1"/>
</dbReference>
<evidence type="ECO:0000313" key="8">
    <source>
        <dbReference type="EMBL" id="MBB4722677.1"/>
    </source>
</evidence>
<dbReference type="Gene3D" id="1.10.150.130">
    <property type="match status" value="1"/>
</dbReference>
<dbReference type="PANTHER" id="PTHR30349">
    <property type="entry name" value="PHAGE INTEGRASE-RELATED"/>
    <property type="match status" value="1"/>
</dbReference>
<reference evidence="8 9" key="1">
    <citation type="submission" date="2020-08" db="EMBL/GenBank/DDBJ databases">
        <title>Studying the diversity of plant-associated saprophytic bacteria and their role in host health and plant-pathogen interactions.</title>
        <authorList>
            <person name="Potnis N."/>
        </authorList>
    </citation>
    <scope>NUCLEOTIDE SEQUENCE [LARGE SCALE GENOMIC DNA]</scope>
    <source>
        <strain evidence="8 9">CFBP 7922</strain>
    </source>
</reference>
<dbReference type="PROSITE" id="PS51900">
    <property type="entry name" value="CB"/>
    <property type="match status" value="1"/>
</dbReference>
<evidence type="ECO:0000256" key="4">
    <source>
        <dbReference type="ARBA" id="ARBA00023172"/>
    </source>
</evidence>
<evidence type="ECO:0000256" key="1">
    <source>
        <dbReference type="ARBA" id="ARBA00008857"/>
    </source>
</evidence>
<dbReference type="InterPro" id="IPR050090">
    <property type="entry name" value="Tyrosine_recombinase_XerCD"/>
</dbReference>
<dbReference type="InterPro" id="IPR013762">
    <property type="entry name" value="Integrase-like_cat_sf"/>
</dbReference>